<dbReference type="KEGG" id="jar:G7057_08455"/>
<dbReference type="Proteomes" id="UP000501451">
    <property type="component" value="Chromosome"/>
</dbReference>
<dbReference type="AlphaFoldDB" id="A0A6G7KB57"/>
<evidence type="ECO:0000313" key="1">
    <source>
        <dbReference type="EMBL" id="QII82462.1"/>
    </source>
</evidence>
<evidence type="ECO:0000313" key="2">
    <source>
        <dbReference type="Proteomes" id="UP000501451"/>
    </source>
</evidence>
<protein>
    <submittedName>
        <fullName evidence="1">Uncharacterized protein</fullName>
    </submittedName>
</protein>
<name>A0A6G7KB57_9LACT</name>
<dbReference type="EMBL" id="CP049740">
    <property type="protein sequence ID" value="QII82462.1"/>
    <property type="molecule type" value="Genomic_DNA"/>
</dbReference>
<gene>
    <name evidence="1" type="ORF">G7057_08455</name>
</gene>
<accession>A0A6G7KB57</accession>
<organism evidence="1 2">
    <name type="scientific">Jeotgalibaca arthritidis</name>
    <dbReference type="NCBI Taxonomy" id="1868794"/>
    <lineage>
        <taxon>Bacteria</taxon>
        <taxon>Bacillati</taxon>
        <taxon>Bacillota</taxon>
        <taxon>Bacilli</taxon>
        <taxon>Lactobacillales</taxon>
        <taxon>Carnobacteriaceae</taxon>
        <taxon>Jeotgalibaca</taxon>
    </lineage>
</organism>
<proteinExistence type="predicted"/>
<sequence>MYNNSFLGMTLTDDGLAVAIYFLSDDNLAQEYLFKSKEEAALFHDSCLRFLEMMEDNEVTEAEQLFREFLDKNVVEMNYKRIIYK</sequence>
<dbReference type="RefSeq" id="WP_166162751.1">
    <property type="nucleotide sequence ID" value="NZ_CP049740.1"/>
</dbReference>
<reference evidence="1 2" key="1">
    <citation type="journal article" date="2017" name="Int. J. Syst. Evol. Microbiol.">
        <title>Jeotgalibaca porci sp. nov. and Jeotgalibaca arthritidis sp. nov., isolated from pigs, and emended description of the genus Jeotgalibaca.</title>
        <authorList>
            <person name="Zamora L."/>
            <person name="Perez-Sancho M."/>
            <person name="Dominguez L."/>
            <person name="Fernandez-Garayzabal J.F."/>
            <person name="Vela A.I."/>
        </authorList>
    </citation>
    <scope>NUCLEOTIDE SEQUENCE [LARGE SCALE GENOMIC DNA]</scope>
    <source>
        <strain evidence="1 2">CECT 9157</strain>
    </source>
</reference>
<keyword evidence="2" id="KW-1185">Reference proteome</keyword>